<protein>
    <submittedName>
        <fullName evidence="1">Uncharacterized protein</fullName>
    </submittedName>
</protein>
<evidence type="ECO:0000313" key="2">
    <source>
        <dbReference type="Proteomes" id="UP001139981"/>
    </source>
</evidence>
<dbReference type="EMBL" id="JANBVB010003811">
    <property type="protein sequence ID" value="KAJ2877479.1"/>
    <property type="molecule type" value="Genomic_DNA"/>
</dbReference>
<organism evidence="1 2">
    <name type="scientific">Coemansia aciculifera</name>
    <dbReference type="NCBI Taxonomy" id="417176"/>
    <lineage>
        <taxon>Eukaryota</taxon>
        <taxon>Fungi</taxon>
        <taxon>Fungi incertae sedis</taxon>
        <taxon>Zoopagomycota</taxon>
        <taxon>Kickxellomycotina</taxon>
        <taxon>Kickxellomycetes</taxon>
        <taxon>Kickxellales</taxon>
        <taxon>Kickxellaceae</taxon>
        <taxon>Coemansia</taxon>
    </lineage>
</organism>
<evidence type="ECO:0000313" key="1">
    <source>
        <dbReference type="EMBL" id="KAJ2877479.1"/>
    </source>
</evidence>
<gene>
    <name evidence="1" type="ORF">IWW38_006564</name>
</gene>
<name>A0ACC1LRU6_9FUNG</name>
<feature type="non-terminal residue" evidence="1">
    <location>
        <position position="54"/>
    </location>
</feature>
<sequence>MAKLDVNIWTATGDGDLARVEQLVESDKSLVNAKDQNGYTPLHAAASWKHPKIL</sequence>
<keyword evidence="2" id="KW-1185">Reference proteome</keyword>
<accession>A0ACC1LRU6</accession>
<comment type="caution">
    <text evidence="1">The sequence shown here is derived from an EMBL/GenBank/DDBJ whole genome shotgun (WGS) entry which is preliminary data.</text>
</comment>
<reference evidence="1" key="1">
    <citation type="submission" date="2022-07" db="EMBL/GenBank/DDBJ databases">
        <title>Phylogenomic reconstructions and comparative analyses of Kickxellomycotina fungi.</title>
        <authorList>
            <person name="Reynolds N.K."/>
            <person name="Stajich J.E."/>
            <person name="Barry K."/>
            <person name="Grigoriev I.V."/>
            <person name="Crous P."/>
            <person name="Smith M.E."/>
        </authorList>
    </citation>
    <scope>NUCLEOTIDE SEQUENCE</scope>
    <source>
        <strain evidence="1">CBS 190363</strain>
    </source>
</reference>
<dbReference type="Proteomes" id="UP001139981">
    <property type="component" value="Unassembled WGS sequence"/>
</dbReference>
<proteinExistence type="predicted"/>